<dbReference type="InterPro" id="IPR052945">
    <property type="entry name" value="Mitotic_Regulator"/>
</dbReference>
<dbReference type="Gene3D" id="1.25.40.10">
    <property type="entry name" value="Tetratricopeptide repeat domain"/>
    <property type="match status" value="2"/>
</dbReference>
<organism evidence="1 2">
    <name type="scientific">Linnemannia elongata AG-77</name>
    <dbReference type="NCBI Taxonomy" id="1314771"/>
    <lineage>
        <taxon>Eukaryota</taxon>
        <taxon>Fungi</taxon>
        <taxon>Fungi incertae sedis</taxon>
        <taxon>Mucoromycota</taxon>
        <taxon>Mortierellomycotina</taxon>
        <taxon>Mortierellomycetes</taxon>
        <taxon>Mortierellales</taxon>
        <taxon>Mortierellaceae</taxon>
        <taxon>Linnemannia</taxon>
    </lineage>
</organism>
<reference evidence="1 2" key="1">
    <citation type="submission" date="2016-05" db="EMBL/GenBank/DDBJ databases">
        <title>Genome sequencing reveals origins of a unique bacterial endosymbiosis in the earliest lineages of terrestrial Fungi.</title>
        <authorList>
            <consortium name="DOE Joint Genome Institute"/>
            <person name="Uehling J."/>
            <person name="Gryganskyi A."/>
            <person name="Hameed K."/>
            <person name="Tschaplinski T."/>
            <person name="Misztal P."/>
            <person name="Wu S."/>
            <person name="Desiro A."/>
            <person name="Vande Pol N."/>
            <person name="Du Z.-Y."/>
            <person name="Zienkiewicz A."/>
            <person name="Zienkiewicz K."/>
            <person name="Morin E."/>
            <person name="Tisserant E."/>
            <person name="Splivallo R."/>
            <person name="Hainaut M."/>
            <person name="Henrissat B."/>
            <person name="Ohm R."/>
            <person name="Kuo A."/>
            <person name="Yan J."/>
            <person name="Lipzen A."/>
            <person name="Nolan M."/>
            <person name="Labutti K."/>
            <person name="Barry K."/>
            <person name="Goldstein A."/>
            <person name="Labbe J."/>
            <person name="Schadt C."/>
            <person name="Tuskan G."/>
            <person name="Grigoriev I."/>
            <person name="Martin F."/>
            <person name="Vilgalys R."/>
            <person name="Bonito G."/>
        </authorList>
    </citation>
    <scope>NUCLEOTIDE SEQUENCE [LARGE SCALE GENOMIC DNA]</scope>
    <source>
        <strain evidence="1 2">AG-77</strain>
    </source>
</reference>
<dbReference type="Pfam" id="PF08238">
    <property type="entry name" value="Sel1"/>
    <property type="match status" value="5"/>
</dbReference>
<dbReference type="PANTHER" id="PTHR43628:SF1">
    <property type="entry name" value="CHITIN SYNTHASE REGULATORY FACTOR 2-RELATED"/>
    <property type="match status" value="1"/>
</dbReference>
<proteinExistence type="predicted"/>
<name>A0A197JL86_9FUNG</name>
<keyword evidence="2" id="KW-1185">Reference proteome</keyword>
<dbReference type="SMART" id="SM00671">
    <property type="entry name" value="SEL1"/>
    <property type="match status" value="5"/>
</dbReference>
<accession>A0A197JL86</accession>
<evidence type="ECO:0000313" key="2">
    <source>
        <dbReference type="Proteomes" id="UP000078512"/>
    </source>
</evidence>
<dbReference type="PANTHER" id="PTHR43628">
    <property type="entry name" value="ACTIVATOR OF C KINASE PROTEIN 1-RELATED"/>
    <property type="match status" value="1"/>
</dbReference>
<dbReference type="EMBL" id="KV442082">
    <property type="protein sequence ID" value="OAQ25134.1"/>
    <property type="molecule type" value="Genomic_DNA"/>
</dbReference>
<dbReference type="InterPro" id="IPR006597">
    <property type="entry name" value="Sel1-like"/>
</dbReference>
<evidence type="ECO:0000313" key="1">
    <source>
        <dbReference type="EMBL" id="OAQ25134.1"/>
    </source>
</evidence>
<gene>
    <name evidence="1" type="ORF">K457DRAFT_1879880</name>
</gene>
<dbReference type="SUPFAM" id="SSF81901">
    <property type="entry name" value="HCP-like"/>
    <property type="match status" value="1"/>
</dbReference>
<dbReference type="Proteomes" id="UP000078512">
    <property type="component" value="Unassembled WGS sequence"/>
</dbReference>
<dbReference type="InterPro" id="IPR011990">
    <property type="entry name" value="TPR-like_helical_dom_sf"/>
</dbReference>
<dbReference type="OrthoDB" id="2436955at2759"/>
<sequence>MEETQSFRIVGTTDTENIDVDNVNGQNVIFWEDIEQVFPGVQHIRNGSSVVKLLRDSNRIRIAPHCIKNYPGVVLDVVLATRTNQGHEDSPMEISKLAPTDGRTQTPIHAPIDELNVSLPACTTVTVAESVSGLAITADPLDDLLSTETHQATVTNITRHYSGSSASVTTENVPSSRDLTQKNIEKWVKTAAENVSFFGSNYAQTIWSEAPSTTSCAFKPLIVPTESEAGSLMSERVQDIRWEGRLSIEAADAQETRVQNAQWEGRLSIEAADAQKTQHQQQIQNVSAVSLQEDIPARTSFMLELANMIAKAEKGDHVAQETLGDMYMDREDQVAPNDIQTAIDWYLRADNQGRICEPIKEKLSRYYTRFKVDVTQECLTAVDRHRKAADQGDSTAQCNIGVLYFVVQNYYQAMNWYRKAAKQGDAAAQRNIGNLYHQGLGMSQDYAEAMTWYRKAAEQGDAAAQYNIGNLYYEGLGVSQDYAEAITWFQKAVEQGHVGAHVRMHYMYHGGHGVPHDAEKAWAWFQKASELGHRHSYIGFDSRSRKWTKSETKWF</sequence>
<dbReference type="STRING" id="1314771.A0A197JL86"/>
<dbReference type="AlphaFoldDB" id="A0A197JL86"/>
<protein>
    <submittedName>
        <fullName evidence="1">HCP-like protein</fullName>
    </submittedName>
</protein>